<reference evidence="23 24" key="1">
    <citation type="journal article" date="2016" name="Genome Biol. Evol.">
        <title>Gene Family Evolution Reflects Adaptation to Soil Environmental Stressors in the Genome of the Collembolan Orchesella cincta.</title>
        <authorList>
            <person name="Faddeeva-Vakhrusheva A."/>
            <person name="Derks M.F."/>
            <person name="Anvar S.Y."/>
            <person name="Agamennone V."/>
            <person name="Suring W."/>
            <person name="Smit S."/>
            <person name="van Straalen N.M."/>
            <person name="Roelofs D."/>
        </authorList>
    </citation>
    <scope>NUCLEOTIDE SEQUENCE [LARGE SCALE GENOMIC DNA]</scope>
    <source>
        <tissue evidence="23">Mixed pool</tissue>
    </source>
</reference>
<evidence type="ECO:0000256" key="6">
    <source>
        <dbReference type="ARBA" id="ARBA00022679"/>
    </source>
</evidence>
<evidence type="ECO:0000256" key="7">
    <source>
        <dbReference type="ARBA" id="ARBA00022692"/>
    </source>
</evidence>
<comment type="catalytic activity">
    <reaction evidence="19">
        <text>1-(1Z-octadecenyl)-2-(4Z,7Z,10Z,13Z,16Z,19Z-docosahexaenoyl)-sn-glycero-3-phosphoethanolamine + L-serine = 1-(1Z-octadecenyl)-2-(4Z,7Z,10Z,13Z,16Z,19Z-docosahexaenoyl)-sn-glycero-3-phospho-L-serine + ethanolamine</text>
        <dbReference type="Rhea" id="RHEA:41496"/>
        <dbReference type="ChEBI" id="CHEBI:33384"/>
        <dbReference type="ChEBI" id="CHEBI:57603"/>
        <dbReference type="ChEBI" id="CHEBI:78263"/>
        <dbReference type="ChEBI" id="CHEBI:78264"/>
    </reaction>
    <physiologicalReaction direction="left-to-right" evidence="19">
        <dbReference type="Rhea" id="RHEA:41497"/>
    </physiologicalReaction>
</comment>
<keyword evidence="12 22" id="KW-0594">Phospholipid biosynthesis</keyword>
<dbReference type="GO" id="GO:0006659">
    <property type="term" value="P:phosphatidylserine biosynthetic process"/>
    <property type="evidence" value="ECO:0007669"/>
    <property type="project" value="UniProtKB-UniRule"/>
</dbReference>
<evidence type="ECO:0000256" key="5">
    <source>
        <dbReference type="ARBA" id="ARBA00022516"/>
    </source>
</evidence>
<evidence type="ECO:0000256" key="10">
    <source>
        <dbReference type="ARBA" id="ARBA00023098"/>
    </source>
</evidence>
<feature type="transmembrane region" description="Helical" evidence="22">
    <location>
        <begin position="14"/>
        <end position="33"/>
    </location>
</feature>
<comment type="catalytic activity">
    <reaction evidence="15">
        <text>1-hexadecanoyl-2-(4Z,7Z,10Z,13Z,16Z,19Z-docosahexaenoyl)-sn-glycero-3-phosphoethanolamine + L-serine = 1-hexadecanoyl-2-(4Z,7Z,10Z,13Z,16Z,19Z-docosahexaenoyl)-sn-glycero-3-phosphoserine + ethanolamine</text>
        <dbReference type="Rhea" id="RHEA:41488"/>
        <dbReference type="ChEBI" id="CHEBI:33384"/>
        <dbReference type="ChEBI" id="CHEBI:57603"/>
        <dbReference type="ChEBI" id="CHEBI:78261"/>
        <dbReference type="ChEBI" id="CHEBI:78262"/>
    </reaction>
    <physiologicalReaction direction="left-to-right" evidence="15">
        <dbReference type="Rhea" id="RHEA:41489"/>
    </physiologicalReaction>
</comment>
<organism evidence="23 24">
    <name type="scientific">Orchesella cincta</name>
    <name type="common">Springtail</name>
    <name type="synonym">Podura cincta</name>
    <dbReference type="NCBI Taxonomy" id="48709"/>
    <lineage>
        <taxon>Eukaryota</taxon>
        <taxon>Metazoa</taxon>
        <taxon>Ecdysozoa</taxon>
        <taxon>Arthropoda</taxon>
        <taxon>Hexapoda</taxon>
        <taxon>Collembola</taxon>
        <taxon>Entomobryomorpha</taxon>
        <taxon>Entomobryoidea</taxon>
        <taxon>Orchesellidae</taxon>
        <taxon>Orchesellinae</taxon>
        <taxon>Orchesella</taxon>
    </lineage>
</organism>
<dbReference type="GO" id="GO:0106245">
    <property type="term" value="F:L-serine-phosphatidylethanolamine phosphatidyltransferase activity"/>
    <property type="evidence" value="ECO:0007669"/>
    <property type="project" value="UniProtKB-UniRule"/>
</dbReference>
<keyword evidence="10 22" id="KW-0443">Lipid metabolism</keyword>
<comment type="caution">
    <text evidence="23">The sequence shown here is derived from an EMBL/GenBank/DDBJ whole genome shotgun (WGS) entry which is preliminary data.</text>
</comment>
<dbReference type="Proteomes" id="UP000094527">
    <property type="component" value="Unassembled WGS sequence"/>
</dbReference>
<evidence type="ECO:0000256" key="16">
    <source>
        <dbReference type="ARBA" id="ARBA00035875"/>
    </source>
</evidence>
<keyword evidence="5 22" id="KW-0444">Lipid biosynthesis</keyword>
<evidence type="ECO:0000256" key="14">
    <source>
        <dbReference type="ARBA" id="ARBA00035767"/>
    </source>
</evidence>
<keyword evidence="9 22" id="KW-1133">Transmembrane helix</keyword>
<evidence type="ECO:0000256" key="3">
    <source>
        <dbReference type="ARBA" id="ARBA00005189"/>
    </source>
</evidence>
<comment type="caution">
    <text evidence="22">Lacks conserved residue(s) required for the propagation of feature annotation.</text>
</comment>
<sequence length="161" mass="18524">MLTSNWGTLLEKSYGGNCLSMIQLLLVILGTTWDKFDLFVPLHFFGWWLKTLVLSGLVAQLWILDALVCNGGGILLGMLTLKYFRVRTYEWRGLWNIPDYTGKIKRVLAQFGPHSWIEFDWKPTSSFGRWMAVLGITFVFLVAELNTFYLKFVFGCLLAIL</sequence>
<evidence type="ECO:0000256" key="2">
    <source>
        <dbReference type="ARBA" id="ARBA00004916"/>
    </source>
</evidence>
<evidence type="ECO:0000256" key="17">
    <source>
        <dbReference type="ARBA" id="ARBA00035955"/>
    </source>
</evidence>
<gene>
    <name evidence="23" type="ORF">Ocin01_18866</name>
</gene>
<evidence type="ECO:0000256" key="11">
    <source>
        <dbReference type="ARBA" id="ARBA00023136"/>
    </source>
</evidence>
<comment type="catalytic activity">
    <reaction evidence="18">
        <text>1-octadecanoyl-2-(4Z,7Z,10Z,13Z,16Z,19Z-docosahexaenoyl)-sn-glycero-3-phosphoethanolamine + L-serine = 1-octadecanoyl-2-(4Z,7Z,10Z,13Z,16Z,19Z-docosahexaenoyl)-sn-glycero-3-phosphoserine + ethanolamine</text>
        <dbReference type="Rhea" id="RHEA:41492"/>
        <dbReference type="ChEBI" id="CHEBI:33384"/>
        <dbReference type="ChEBI" id="CHEBI:57603"/>
        <dbReference type="ChEBI" id="CHEBI:78265"/>
        <dbReference type="ChEBI" id="CHEBI:78266"/>
    </reaction>
    <physiologicalReaction direction="left-to-right" evidence="18">
        <dbReference type="Rhea" id="RHEA:41493"/>
    </physiologicalReaction>
</comment>
<evidence type="ECO:0000256" key="12">
    <source>
        <dbReference type="ARBA" id="ARBA00023209"/>
    </source>
</evidence>
<dbReference type="EMBL" id="LJIJ01004644">
    <property type="protein sequence ID" value="ODM87816.1"/>
    <property type="molecule type" value="Genomic_DNA"/>
</dbReference>
<protein>
    <recommendedName>
        <fullName evidence="22">Phosphatidylserine synthase</fullName>
        <ecNumber evidence="22">2.7.8.29</ecNumber>
    </recommendedName>
    <alternativeName>
        <fullName evidence="22">Serine-exchange enzyme</fullName>
    </alternativeName>
</protein>
<dbReference type="Pfam" id="PF03034">
    <property type="entry name" value="PSS"/>
    <property type="match status" value="2"/>
</dbReference>
<proteinExistence type="inferred from homology"/>
<evidence type="ECO:0000256" key="22">
    <source>
        <dbReference type="RuleBase" id="RU368094"/>
    </source>
</evidence>
<evidence type="ECO:0000256" key="9">
    <source>
        <dbReference type="ARBA" id="ARBA00022989"/>
    </source>
</evidence>
<dbReference type="GO" id="GO:0005789">
    <property type="term" value="C:endoplasmic reticulum membrane"/>
    <property type="evidence" value="ECO:0007669"/>
    <property type="project" value="UniProtKB-SubCell"/>
</dbReference>
<dbReference type="OrthoDB" id="10265393at2759"/>
<comment type="similarity">
    <text evidence="4 22">Belongs to the phosphatidyl serine synthase family.</text>
</comment>
<keyword evidence="11 22" id="KW-0472">Membrane</keyword>
<dbReference type="UniPathway" id="UPA00948"/>
<evidence type="ECO:0000256" key="8">
    <source>
        <dbReference type="ARBA" id="ARBA00022824"/>
    </source>
</evidence>
<comment type="function">
    <text evidence="22">Catalyzes a base-exchange reaction in which the polar head group of phosphatidylethanolamine (PE) is replaced by L-serine.</text>
</comment>
<dbReference type="InterPro" id="IPR004277">
    <property type="entry name" value="PSS"/>
</dbReference>
<name>A0A1D2M4B8_ORCCI</name>
<comment type="pathway">
    <text evidence="2 22">Phospholipid metabolism; phosphatidylserine biosynthesis.</text>
</comment>
<keyword evidence="8 22" id="KW-0256">Endoplasmic reticulum</keyword>
<dbReference type="EC" id="2.7.8.29" evidence="22"/>
<evidence type="ECO:0000256" key="18">
    <source>
        <dbReference type="ARBA" id="ARBA00036428"/>
    </source>
</evidence>
<dbReference type="PANTHER" id="PTHR15362">
    <property type="entry name" value="PHOSPHATIDYLINOSITOL SYNTHASE"/>
    <property type="match status" value="1"/>
</dbReference>
<evidence type="ECO:0000256" key="19">
    <source>
        <dbReference type="ARBA" id="ARBA00036623"/>
    </source>
</evidence>
<keyword evidence="13 22" id="KW-1208">Phospholipid metabolism</keyword>
<comment type="catalytic activity">
    <reaction evidence="17">
        <text>1-octadecanoyl-2-(5Z,8Z,11Z,14Z)-eicosatetraenoyl-sn-glycero-3-phosphoethanolamine + L-serine = 1-octadecanoyl-2-(5Z,8Z,11Z,14Z)-eicosatetraenoyl-sn-glycero-3-phosphoserine + ethanolamine</text>
        <dbReference type="Rhea" id="RHEA:41500"/>
        <dbReference type="ChEBI" id="CHEBI:33384"/>
        <dbReference type="ChEBI" id="CHEBI:57603"/>
        <dbReference type="ChEBI" id="CHEBI:78268"/>
        <dbReference type="ChEBI" id="CHEBI:78269"/>
    </reaction>
    <physiologicalReaction direction="left-to-right" evidence="17">
        <dbReference type="Rhea" id="RHEA:41501"/>
    </physiologicalReaction>
</comment>
<evidence type="ECO:0000256" key="21">
    <source>
        <dbReference type="ARBA" id="ARBA00036733"/>
    </source>
</evidence>
<comment type="catalytic activity">
    <reaction evidence="16">
        <text>1-(1Z-octadecenyl)-2-(9Z-octadecenoyl)-sn-glycero-3-phosphoethanolamine + L-serine = 1-(1Z-octadecenyl)-2-(9Z-octadecenoyl)-sn-glycero-3-phospho-L-serine + ethanolamine</text>
        <dbReference type="Rhea" id="RHEA:41600"/>
        <dbReference type="ChEBI" id="CHEBI:33384"/>
        <dbReference type="ChEBI" id="CHEBI:57603"/>
        <dbReference type="ChEBI" id="CHEBI:78340"/>
        <dbReference type="ChEBI" id="CHEBI:78341"/>
    </reaction>
    <physiologicalReaction direction="left-to-right" evidence="16">
        <dbReference type="Rhea" id="RHEA:41601"/>
    </physiologicalReaction>
</comment>
<keyword evidence="6 22" id="KW-0808">Transferase</keyword>
<comment type="pathway">
    <text evidence="3">Lipid metabolism.</text>
</comment>
<evidence type="ECO:0000313" key="23">
    <source>
        <dbReference type="EMBL" id="ODM87816.1"/>
    </source>
</evidence>
<feature type="transmembrane region" description="Helical" evidence="22">
    <location>
        <begin position="53"/>
        <end position="79"/>
    </location>
</feature>
<evidence type="ECO:0000256" key="20">
    <source>
        <dbReference type="ARBA" id="ARBA00036644"/>
    </source>
</evidence>
<dbReference type="OMA" id="NWGTLLE"/>
<comment type="catalytic activity">
    <reaction evidence="22">
        <text>a 1,2-diacyl-sn-glycero-3-phosphoethanolamine + L-serine = a 1,2-diacyl-sn-glycero-3-phospho-L-serine + ethanolamine</text>
        <dbReference type="Rhea" id="RHEA:27606"/>
        <dbReference type="ChEBI" id="CHEBI:33384"/>
        <dbReference type="ChEBI" id="CHEBI:57262"/>
        <dbReference type="ChEBI" id="CHEBI:57603"/>
        <dbReference type="ChEBI" id="CHEBI:64612"/>
        <dbReference type="EC" id="2.7.8.29"/>
    </reaction>
</comment>
<feature type="transmembrane region" description="Helical" evidence="22">
    <location>
        <begin position="132"/>
        <end position="160"/>
    </location>
</feature>
<comment type="catalytic activity">
    <reaction evidence="14">
        <text>1-hexadecanoyl-2-(9Z-octadecenoyl)-sn-glycero-3-phosphoethanolamine + L-serine = 1-hexadecanoyl-2-(9Z-octadecenoyl)-sn-glycero-3-phospho-L-serine + ethanolamine</text>
        <dbReference type="Rhea" id="RHEA:41484"/>
        <dbReference type="ChEBI" id="CHEBI:33384"/>
        <dbReference type="ChEBI" id="CHEBI:57603"/>
        <dbReference type="ChEBI" id="CHEBI:73007"/>
        <dbReference type="ChEBI" id="CHEBI:75029"/>
    </reaction>
    <physiologicalReaction direction="left-to-right" evidence="14">
        <dbReference type="Rhea" id="RHEA:41485"/>
    </physiologicalReaction>
</comment>
<evidence type="ECO:0000256" key="1">
    <source>
        <dbReference type="ARBA" id="ARBA00004477"/>
    </source>
</evidence>
<dbReference type="STRING" id="48709.A0A1D2M4B8"/>
<evidence type="ECO:0000256" key="4">
    <source>
        <dbReference type="ARBA" id="ARBA00008671"/>
    </source>
</evidence>
<dbReference type="AlphaFoldDB" id="A0A1D2M4B8"/>
<evidence type="ECO:0000313" key="24">
    <source>
        <dbReference type="Proteomes" id="UP000094527"/>
    </source>
</evidence>
<dbReference type="PANTHER" id="PTHR15362:SF7">
    <property type="entry name" value="PHOSPHATIDYLSERINE SYNTHASE 2"/>
    <property type="match status" value="1"/>
</dbReference>
<comment type="catalytic activity">
    <reaction evidence="21">
        <text>1-(1Z-octadecenyl)-2-(5Z,8Z,11Z,14Z- eicosatetraenoyl)-sn-glycero-3-phosphoethanolamine + L-serine = 1-(1Z-octadecenyl)-2-(5Z,8Z,11Z,14Z-eicosatetraenoyl)-sn-glycero-3-phospho-L-serine + ethanolamine</text>
        <dbReference type="Rhea" id="RHEA:41604"/>
        <dbReference type="ChEBI" id="CHEBI:33384"/>
        <dbReference type="ChEBI" id="CHEBI:57603"/>
        <dbReference type="ChEBI" id="CHEBI:78342"/>
        <dbReference type="ChEBI" id="CHEBI:78343"/>
    </reaction>
    <physiologicalReaction direction="left-to-right" evidence="21">
        <dbReference type="Rhea" id="RHEA:41605"/>
    </physiologicalReaction>
</comment>
<evidence type="ECO:0000256" key="15">
    <source>
        <dbReference type="ARBA" id="ARBA00035833"/>
    </source>
</evidence>
<keyword evidence="7 22" id="KW-0812">Transmembrane</keyword>
<keyword evidence="24" id="KW-1185">Reference proteome</keyword>
<evidence type="ECO:0000256" key="13">
    <source>
        <dbReference type="ARBA" id="ARBA00023264"/>
    </source>
</evidence>
<comment type="subcellular location">
    <subcellularLocation>
        <location evidence="1 22">Endoplasmic reticulum membrane</location>
        <topology evidence="1 22">Multi-pass membrane protein</topology>
    </subcellularLocation>
</comment>
<accession>A0A1D2M4B8</accession>
<comment type="catalytic activity">
    <reaction evidence="20">
        <text>1-octadecanoyl-2-(9Z-octadecenoyl)-sn-glycero-3-phosphoethanolamine + L-serine = 1-octadecanoyl-2-(9Z-octadecenoyl)-sn-glycero-3-phospho-L-serine + ethanolamine</text>
        <dbReference type="Rhea" id="RHEA:40795"/>
        <dbReference type="ChEBI" id="CHEBI:33384"/>
        <dbReference type="ChEBI" id="CHEBI:57603"/>
        <dbReference type="ChEBI" id="CHEBI:75038"/>
        <dbReference type="ChEBI" id="CHEBI:78260"/>
    </reaction>
    <physiologicalReaction direction="left-to-right" evidence="20">
        <dbReference type="Rhea" id="RHEA:40796"/>
    </physiologicalReaction>
</comment>